<dbReference type="EMBL" id="FJ795353">
    <property type="protein sequence ID" value="ACN97425.1"/>
    <property type="molecule type" value="Genomic_DNA"/>
</dbReference>
<dbReference type="GO" id="GO:0046872">
    <property type="term" value="F:metal ion binding"/>
    <property type="evidence" value="ECO:0007669"/>
    <property type="project" value="UniProtKB-UniRule"/>
</dbReference>
<comment type="function">
    <text evidence="1 5">Metallothioneins have a high content of cysteine residues that bind various heavy metals.</text>
</comment>
<reference evidence="6" key="1">
    <citation type="submission" date="2009-02" db="EMBL/GenBank/DDBJ databases">
        <title>Construction of Yunnan Red Pear Suppression Subtractive Hybridization and Three Genes' Polymorphism Analysis.</title>
        <authorList>
            <person name="Zhang X.D."/>
            <person name="Chen L.M."/>
            <person name="Su J."/>
            <person name="Shu Q."/>
            <person name="Li K.Z."/>
        </authorList>
    </citation>
    <scope>NUCLEOTIDE SEQUENCE</scope>
</reference>
<dbReference type="Pfam" id="PF01439">
    <property type="entry name" value="Metallothio_2"/>
    <property type="match status" value="1"/>
</dbReference>
<dbReference type="EMBL" id="FJ795354">
    <property type="protein sequence ID" value="ACN97426.1"/>
    <property type="molecule type" value="Genomic_DNA"/>
</dbReference>
<evidence type="ECO:0000256" key="4">
    <source>
        <dbReference type="ARBA" id="ARBA00022851"/>
    </source>
</evidence>
<organism evidence="6">
    <name type="scientific">Pyrus pyrifolia</name>
    <name type="common">Chinese pear</name>
    <name type="synonym">Pyrus serotina</name>
    <dbReference type="NCBI Taxonomy" id="3767"/>
    <lineage>
        <taxon>Eukaryota</taxon>
        <taxon>Viridiplantae</taxon>
        <taxon>Streptophyta</taxon>
        <taxon>Embryophyta</taxon>
        <taxon>Tracheophyta</taxon>
        <taxon>Spermatophyta</taxon>
        <taxon>Magnoliopsida</taxon>
        <taxon>eudicotyledons</taxon>
        <taxon>Gunneridae</taxon>
        <taxon>Pentapetalae</taxon>
        <taxon>rosids</taxon>
        <taxon>fabids</taxon>
        <taxon>Rosales</taxon>
        <taxon>Rosaceae</taxon>
        <taxon>Amygdaloideae</taxon>
        <taxon>Maleae</taxon>
        <taxon>Pyrus</taxon>
    </lineage>
</organism>
<keyword evidence="4 5" id="KW-0480">Metal-thiolate cluster</keyword>
<dbReference type="PANTHER" id="PTHR33543">
    <property type="entry name" value="METALLOTHIONEIN-LIKE PROTEIN 2A"/>
    <property type="match status" value="1"/>
</dbReference>
<sequence length="79" mass="7853">MSSCCGGKCGCGPSCSCASDCNGCGMPPDLSHKEGSTTETLVTEVAPQKSHPEASEMGVAAKSGCKCGDNCACNPCNCK</sequence>
<dbReference type="InterPro" id="IPR000347">
    <property type="entry name" value="Metalthion_15p"/>
</dbReference>
<evidence type="ECO:0000256" key="1">
    <source>
        <dbReference type="ARBA" id="ARBA00002568"/>
    </source>
</evidence>
<comment type="similarity">
    <text evidence="2 5">Belongs to the metallothionein superfamily. Type 15 family.</text>
</comment>
<dbReference type="AlphaFoldDB" id="C1K3P8"/>
<proteinExistence type="inferred from homology"/>
<evidence type="ECO:0000256" key="2">
    <source>
        <dbReference type="ARBA" id="ARBA00005802"/>
    </source>
</evidence>
<accession>C1K3P8</accession>
<evidence type="ECO:0000256" key="3">
    <source>
        <dbReference type="ARBA" id="ARBA00022723"/>
    </source>
</evidence>
<protein>
    <recommendedName>
        <fullName evidence="5">Metallothionein-like protein</fullName>
    </recommendedName>
</protein>
<evidence type="ECO:0000256" key="5">
    <source>
        <dbReference type="RuleBase" id="RU369052"/>
    </source>
</evidence>
<name>C1K3P8_PYRPY</name>
<keyword evidence="3 5" id="KW-0479">Metal-binding</keyword>
<evidence type="ECO:0000313" key="6">
    <source>
        <dbReference type="EMBL" id="ACN97425.1"/>
    </source>
</evidence>
<dbReference type="PANTHER" id="PTHR33543:SF33">
    <property type="entry name" value="METALLOTHIONEIN-LIKE PROTEIN 2B"/>
    <property type="match status" value="1"/>
</dbReference>